<dbReference type="Proteomes" id="UP000030706">
    <property type="component" value="Unassembled WGS sequence"/>
</dbReference>
<dbReference type="GeneID" id="40752084"/>
<feature type="region of interest" description="Disordered" evidence="1">
    <location>
        <begin position="381"/>
        <end position="401"/>
    </location>
</feature>
<evidence type="ECO:0000313" key="2">
    <source>
        <dbReference type="EMBL" id="KEQ85059.1"/>
    </source>
</evidence>
<organism evidence="2 3">
    <name type="scientific">Aureobasidium pullulans EXF-150</name>
    <dbReference type="NCBI Taxonomy" id="1043002"/>
    <lineage>
        <taxon>Eukaryota</taxon>
        <taxon>Fungi</taxon>
        <taxon>Dikarya</taxon>
        <taxon>Ascomycota</taxon>
        <taxon>Pezizomycotina</taxon>
        <taxon>Dothideomycetes</taxon>
        <taxon>Dothideomycetidae</taxon>
        <taxon>Dothideales</taxon>
        <taxon>Saccotheciaceae</taxon>
        <taxon>Aureobasidium</taxon>
    </lineage>
</organism>
<proteinExistence type="predicted"/>
<sequence length="473" mass="51656">MPEVVTSLDVPFPDRDIKSQRGMPQTEGPILIGRLFPDITKEEACLLPTIEYIPPDNPSGRNMQNHRNRVYGIAHLRHVALVWIFVPKKERCLLLPQVYDIEGRPYEYYREIARDAWRNSPQRLEVEGALRSVERDPTVGPSSTVSSATIPAMRLVASSTTVTATPSAAPSAVSSAVPSVQSPARGVVAQTAASLTETEAARGLTQTGVETPFPLPEAEPQPVVPSAQKVPKPVNRGRVVVTLEDESDDEEDAGASSHGQQLIVSTPTKRPTEGPTGRPEKRAKRRSPTISTSAGLSLQSSSPVPYAASHMSSPLASSRGSGYSTDATSVDGSPQSQKLPPTPNPQKDADVVMFDQDFRVEDFLTPEEIRDSIASIDEATARQEAGGAGPAKPRHIGKRKEQRTWEMVERSVLIGLVKLGQQELERVGVWYDTFINDLLEIKGLLVARPVDHPDRLRWDGPIDQLIRIYITEG</sequence>
<feature type="compositionally biased region" description="Polar residues" evidence="1">
    <location>
        <begin position="257"/>
        <end position="269"/>
    </location>
</feature>
<name>A0A074XMZ8_AURPU</name>
<feature type="region of interest" description="Disordered" evidence="1">
    <location>
        <begin position="205"/>
        <end position="349"/>
    </location>
</feature>
<feature type="compositionally biased region" description="Pro residues" evidence="1">
    <location>
        <begin position="213"/>
        <end position="223"/>
    </location>
</feature>
<gene>
    <name evidence="2" type="ORF">M438DRAFT_405371</name>
</gene>
<evidence type="ECO:0000313" key="3">
    <source>
        <dbReference type="Proteomes" id="UP000030706"/>
    </source>
</evidence>
<keyword evidence="3" id="KW-1185">Reference proteome</keyword>
<evidence type="ECO:0000256" key="1">
    <source>
        <dbReference type="SAM" id="MobiDB-lite"/>
    </source>
</evidence>
<feature type="compositionally biased region" description="Polar residues" evidence="1">
    <location>
        <begin position="310"/>
        <end position="339"/>
    </location>
</feature>
<dbReference type="AlphaFoldDB" id="A0A074XMZ8"/>
<protein>
    <submittedName>
        <fullName evidence="2">Uncharacterized protein</fullName>
    </submittedName>
</protein>
<dbReference type="EMBL" id="KL584981">
    <property type="protein sequence ID" value="KEQ85059.1"/>
    <property type="molecule type" value="Genomic_DNA"/>
</dbReference>
<dbReference type="RefSeq" id="XP_029761246.1">
    <property type="nucleotide sequence ID" value="XM_029909778.1"/>
</dbReference>
<feature type="compositionally biased region" description="Basic residues" evidence="1">
    <location>
        <begin position="392"/>
        <end position="401"/>
    </location>
</feature>
<feature type="compositionally biased region" description="Low complexity" evidence="1">
    <location>
        <begin position="291"/>
        <end position="302"/>
    </location>
</feature>
<reference evidence="2 3" key="1">
    <citation type="journal article" date="2014" name="BMC Genomics">
        <title>Genome sequencing of four Aureobasidium pullulans varieties: biotechnological potential, stress tolerance, and description of new species.</title>
        <authorList>
            <person name="Gostin Ar C."/>
            <person name="Ohm R.A."/>
            <person name="Kogej T."/>
            <person name="Sonjak S."/>
            <person name="Turk M."/>
            <person name="Zajc J."/>
            <person name="Zalar P."/>
            <person name="Grube M."/>
            <person name="Sun H."/>
            <person name="Han J."/>
            <person name="Sharma A."/>
            <person name="Chiniquy J."/>
            <person name="Ngan C.Y."/>
            <person name="Lipzen A."/>
            <person name="Barry K."/>
            <person name="Grigoriev I.V."/>
            <person name="Gunde-Cimerman N."/>
        </authorList>
    </citation>
    <scope>NUCLEOTIDE SEQUENCE [LARGE SCALE GENOMIC DNA]</scope>
    <source>
        <strain evidence="2 3">EXF-150</strain>
    </source>
</reference>
<dbReference type="HOGENOM" id="CLU_577430_0_0_1"/>
<accession>A0A074XMZ8</accession>
<feature type="compositionally biased region" description="Acidic residues" evidence="1">
    <location>
        <begin position="243"/>
        <end position="253"/>
    </location>
</feature>